<dbReference type="AlphaFoldDB" id="A0A7I8D9H2"/>
<proteinExistence type="predicted"/>
<gene>
    <name evidence="1" type="ORF">skT53_17730</name>
</gene>
<name>A0A7I8D9H2_9BACL</name>
<dbReference type="RefSeq" id="WP_200760748.1">
    <property type="nucleotide sequence ID" value="NZ_AP023366.1"/>
</dbReference>
<evidence type="ECO:0008006" key="3">
    <source>
        <dbReference type="Google" id="ProtNLM"/>
    </source>
</evidence>
<evidence type="ECO:0000313" key="1">
    <source>
        <dbReference type="EMBL" id="BCJ86788.1"/>
    </source>
</evidence>
<dbReference type="EMBL" id="AP023366">
    <property type="protein sequence ID" value="BCJ86788.1"/>
    <property type="molecule type" value="Genomic_DNA"/>
</dbReference>
<dbReference type="InterPro" id="IPR007263">
    <property type="entry name" value="DCC1-like"/>
</dbReference>
<dbReference type="Pfam" id="PF04134">
    <property type="entry name" value="DCC1-like"/>
    <property type="match status" value="1"/>
</dbReference>
<reference evidence="1 2" key="1">
    <citation type="submission" date="2020-08" db="EMBL/GenBank/DDBJ databases">
        <title>Complete Genome Sequence of Effusibacillus dendaii Strain skT53, Isolated from Farmland soil.</title>
        <authorList>
            <person name="Konishi T."/>
            <person name="Kawasaki H."/>
        </authorList>
    </citation>
    <scope>NUCLEOTIDE SEQUENCE [LARGE SCALE GENOMIC DNA]</scope>
    <source>
        <strain evidence="2">skT53</strain>
    </source>
</reference>
<keyword evidence="2" id="KW-1185">Reference proteome</keyword>
<dbReference type="Proteomes" id="UP000593802">
    <property type="component" value="Chromosome"/>
</dbReference>
<sequence>MDKQIHVIYDGGCSLCRNSVAWLKSKDRHGILSFTPLQDPEVLIKFDIPFEEAMSEMQAIINGTRYRGADGVVRVIACLPGYSWLRVGLRSRLFMRAASGIYKQVAKRRRSFNQLPNAQTALSSSSYRLTSGAQRR</sequence>
<dbReference type="KEGG" id="eff:skT53_17730"/>
<dbReference type="GO" id="GO:0015035">
    <property type="term" value="F:protein-disulfide reductase activity"/>
    <property type="evidence" value="ECO:0007669"/>
    <property type="project" value="InterPro"/>
</dbReference>
<accession>A0A7I8D9H2</accession>
<organism evidence="1 2">
    <name type="scientific">Effusibacillus dendaii</name>
    <dbReference type="NCBI Taxonomy" id="2743772"/>
    <lineage>
        <taxon>Bacteria</taxon>
        <taxon>Bacillati</taxon>
        <taxon>Bacillota</taxon>
        <taxon>Bacilli</taxon>
        <taxon>Bacillales</taxon>
        <taxon>Alicyclobacillaceae</taxon>
        <taxon>Effusibacillus</taxon>
    </lineage>
</organism>
<evidence type="ECO:0000313" key="2">
    <source>
        <dbReference type="Proteomes" id="UP000593802"/>
    </source>
</evidence>
<protein>
    <recommendedName>
        <fullName evidence="3">DUF393 domain-containing protein</fullName>
    </recommendedName>
</protein>